<dbReference type="Gene3D" id="3.40.50.2000">
    <property type="entry name" value="Glycogen Phosphorylase B"/>
    <property type="match status" value="3"/>
</dbReference>
<keyword evidence="14" id="KW-1185">Reference proteome</keyword>
<keyword evidence="9" id="KW-0119">Carbohydrate metabolism</keyword>
<feature type="modified residue" description="N6-(pyridoxal phosphate)lysine" evidence="11">
    <location>
        <position position="603"/>
    </location>
</feature>
<dbReference type="InterPro" id="IPR035090">
    <property type="entry name" value="Pyridoxal_P_attach_site"/>
</dbReference>
<dbReference type="Pfam" id="PF00343">
    <property type="entry name" value="Phosphorylase"/>
    <property type="match status" value="1"/>
</dbReference>
<comment type="caution">
    <text evidence="13">The sequence shown here is derived from an EMBL/GenBank/DDBJ whole genome shotgun (WGS) entry which is preliminary data.</text>
</comment>
<dbReference type="RefSeq" id="WP_161822937.1">
    <property type="nucleotide sequence ID" value="NZ_LSRS01000006.1"/>
</dbReference>
<dbReference type="InterPro" id="IPR011834">
    <property type="entry name" value="Agluc_phsphrylas"/>
</dbReference>
<proteinExistence type="inferred from homology"/>
<dbReference type="InterPro" id="IPR000811">
    <property type="entry name" value="Glyco_trans_35"/>
</dbReference>
<dbReference type="OrthoDB" id="9760804at2"/>
<dbReference type="AlphaFoldDB" id="A0A9D2WN54"/>
<comment type="cofactor">
    <cofactor evidence="2">
        <name>pyridoxal 5'-phosphate</name>
        <dbReference type="ChEBI" id="CHEBI:597326"/>
    </cofactor>
</comment>
<dbReference type="GO" id="GO:0030170">
    <property type="term" value="F:pyridoxal phosphate binding"/>
    <property type="evidence" value="ECO:0007669"/>
    <property type="project" value="InterPro"/>
</dbReference>
<keyword evidence="6 13" id="KW-0328">Glycosyltransferase</keyword>
<dbReference type="Pfam" id="PF11897">
    <property type="entry name" value="DUF3417"/>
    <property type="match status" value="1"/>
</dbReference>
<comment type="similarity">
    <text evidence="3">Belongs to the glycogen phosphorylase family.</text>
</comment>
<dbReference type="Proteomes" id="UP000798488">
    <property type="component" value="Unassembled WGS sequence"/>
</dbReference>
<sequence>MFYFRTITVNPPLPERIERLRELSYNLWFSWNSQAWELYKGINPGLWERVNHNPVKFLLRVRREELERAAADKNYLKNYEAVMASYDRYMSGEKWYSQVHPRYKDKTIAYFSAEFGLHESCPIYSGGLGVLAGDHTKSASDLGLPFVGVGLLYRHGYFRQIINPDGYQENHYPDLNFNEMPITPEVGENGLDFTVSVELPGRTVYIKMWKAQVGLAKLILLDTDLPENMEEDRKITGQLYGGGREMRIAQEIVLGVGGVRALKALDITPAIWHINEGHSAFLTLERLREMVSNGVPAATAREAIRANTIFTTHTPVPAGHDVFDRHLAEIHLAELCHDTGMDCDTLLELGWDAEQNEFNMTVLAIRMAGFCNGVSILHGEVTRQMMHRFYPTIPVEEVPVTSVTNGVHTCSWIAEPWKNVFSKYLGEDWIEKVTDTAFWQRISEIPDQIIWDTHVQLKNQAIAYIRDRIQEKYRRNHETDAVITDAGEVLQPDALTIGFARRFATYKRAALIFSDPERLATILNDLERPVQIVFAGKAHPKDVAGQELIKKIIDYSHEEPFRGKILFLENYDINVARHLVHGVDVWMNTPRWPMEASGTSGMKAGMNGVLHCSVLDGWWPEAYNGQNGFAIGNPGDMQLNEHQQDRNDLYYLYKVLEEKVIPLYYERKNNIPVHWVARMRNSIRTIIPHFSTARMVMEYAERLYLPAIDRGIAFMESNYAAAEQTCRFKRFIQENWHHVRVEHTQSNGRWDMKAGEELVVESVVRLGPINPSEVAVEITLGNDKGPYISNLNTIVMELKEKLGEGSYRFAGKVPLSQGTYGYTVRVRPVHEYMTFKFEIPLVRWAENF</sequence>
<keyword evidence="7 13" id="KW-0808">Transferase</keyword>
<protein>
    <recommendedName>
        <fullName evidence="4">glycogen phosphorylase</fullName>
        <ecNumber evidence="4">2.4.1.1</ecNumber>
    </recommendedName>
</protein>
<evidence type="ECO:0000256" key="8">
    <source>
        <dbReference type="ARBA" id="ARBA00022898"/>
    </source>
</evidence>
<keyword evidence="8 11" id="KW-0663">Pyridoxal phosphate</keyword>
<evidence type="ECO:0000256" key="9">
    <source>
        <dbReference type="ARBA" id="ARBA00023277"/>
    </source>
</evidence>
<name>A0A9D2WN54_9FIRM</name>
<evidence type="ECO:0000256" key="3">
    <source>
        <dbReference type="ARBA" id="ARBA00006047"/>
    </source>
</evidence>
<dbReference type="PIRSF" id="PIRSF000460">
    <property type="entry name" value="Pprylas_GlgP"/>
    <property type="match status" value="1"/>
</dbReference>
<evidence type="ECO:0000313" key="14">
    <source>
        <dbReference type="Proteomes" id="UP000798488"/>
    </source>
</evidence>
<dbReference type="InterPro" id="IPR024517">
    <property type="entry name" value="Glycogen_phosphorylase_DUF3417"/>
</dbReference>
<dbReference type="PANTHER" id="PTHR42655">
    <property type="entry name" value="GLYCOGEN PHOSPHORYLASE"/>
    <property type="match status" value="1"/>
</dbReference>
<evidence type="ECO:0000256" key="5">
    <source>
        <dbReference type="ARBA" id="ARBA00022533"/>
    </source>
</evidence>
<dbReference type="NCBIfam" id="TIGR02094">
    <property type="entry name" value="more_P_ylases"/>
    <property type="match status" value="1"/>
</dbReference>
<evidence type="ECO:0000256" key="1">
    <source>
        <dbReference type="ARBA" id="ARBA00001275"/>
    </source>
</evidence>
<organism evidence="13 14">
    <name type="scientific">Sporotomaculum syntrophicum</name>
    <dbReference type="NCBI Taxonomy" id="182264"/>
    <lineage>
        <taxon>Bacteria</taxon>
        <taxon>Bacillati</taxon>
        <taxon>Bacillota</taxon>
        <taxon>Clostridia</taxon>
        <taxon>Eubacteriales</taxon>
        <taxon>Desulfallaceae</taxon>
        <taxon>Sporotomaculum</taxon>
    </lineage>
</organism>
<keyword evidence="5" id="KW-0021">Allosteric enzyme</keyword>
<evidence type="ECO:0000256" key="2">
    <source>
        <dbReference type="ARBA" id="ARBA00001933"/>
    </source>
</evidence>
<feature type="domain" description="DUF3417" evidence="12">
    <location>
        <begin position="13"/>
        <end position="120"/>
    </location>
</feature>
<dbReference type="InterPro" id="IPR052182">
    <property type="entry name" value="Glycogen/Maltodextrin_Phosph"/>
</dbReference>
<dbReference type="GO" id="GO:0005975">
    <property type="term" value="P:carbohydrate metabolic process"/>
    <property type="evidence" value="ECO:0007669"/>
    <property type="project" value="InterPro"/>
</dbReference>
<dbReference type="PROSITE" id="PS00102">
    <property type="entry name" value="PHOSPHORYLASE"/>
    <property type="match status" value="1"/>
</dbReference>
<comment type="catalytic activity">
    <reaction evidence="1">
        <text>[(1-&gt;4)-alpha-D-glucosyl](n) + phosphate = [(1-&gt;4)-alpha-D-glucosyl](n-1) + alpha-D-glucose 1-phosphate</text>
        <dbReference type="Rhea" id="RHEA:41732"/>
        <dbReference type="Rhea" id="RHEA-COMP:9584"/>
        <dbReference type="Rhea" id="RHEA-COMP:9586"/>
        <dbReference type="ChEBI" id="CHEBI:15444"/>
        <dbReference type="ChEBI" id="CHEBI:43474"/>
        <dbReference type="ChEBI" id="CHEBI:58601"/>
        <dbReference type="EC" id="2.4.1.1"/>
    </reaction>
</comment>
<dbReference type="SUPFAM" id="SSF53756">
    <property type="entry name" value="UDP-Glycosyltransferase/glycogen phosphorylase"/>
    <property type="match status" value="1"/>
</dbReference>
<evidence type="ECO:0000259" key="12">
    <source>
        <dbReference type="Pfam" id="PF11897"/>
    </source>
</evidence>
<comment type="function">
    <text evidence="10">Phosphorylase is an important allosteric enzyme in carbohydrate metabolism. Enzymes from different sources differ in their regulatory mechanisms and in their natural substrates. However, all known phosphorylases share catalytic and structural properties.</text>
</comment>
<dbReference type="GO" id="GO:0008184">
    <property type="term" value="F:glycogen phosphorylase activity"/>
    <property type="evidence" value="ECO:0007669"/>
    <property type="project" value="InterPro"/>
</dbReference>
<dbReference type="EMBL" id="LSRS01000006">
    <property type="protein sequence ID" value="KAF1084259.1"/>
    <property type="molecule type" value="Genomic_DNA"/>
</dbReference>
<evidence type="ECO:0000313" key="13">
    <source>
        <dbReference type="EMBL" id="KAF1084259.1"/>
    </source>
</evidence>
<gene>
    <name evidence="13" type="primary">glgP_3</name>
    <name evidence="13" type="ORF">SPSYN_02663</name>
</gene>
<accession>A0A9D2WN54</accession>
<dbReference type="PANTHER" id="PTHR42655:SF1">
    <property type="entry name" value="GLYCOGEN PHOSPHORYLASE"/>
    <property type="match status" value="1"/>
</dbReference>
<reference evidence="13" key="1">
    <citation type="submission" date="2016-02" db="EMBL/GenBank/DDBJ databases">
        <title>Draft Genome Sequence of Sporotomaculum syntrophicum Strain FB, a Syntrophic Benzoate Degrader.</title>
        <authorList>
            <person name="Nobu M.K."/>
            <person name="Narihiro T."/>
            <person name="Qiu Y.-L."/>
            <person name="Ohashi A."/>
            <person name="Liu W.-T."/>
            <person name="Yuji S."/>
        </authorList>
    </citation>
    <scope>NUCLEOTIDE SEQUENCE</scope>
    <source>
        <strain evidence="13">FB</strain>
    </source>
</reference>
<evidence type="ECO:0000256" key="4">
    <source>
        <dbReference type="ARBA" id="ARBA00012591"/>
    </source>
</evidence>
<dbReference type="EC" id="2.4.1.1" evidence="4"/>
<evidence type="ECO:0000256" key="10">
    <source>
        <dbReference type="ARBA" id="ARBA00025174"/>
    </source>
</evidence>
<evidence type="ECO:0000256" key="7">
    <source>
        <dbReference type="ARBA" id="ARBA00022679"/>
    </source>
</evidence>
<evidence type="ECO:0000256" key="6">
    <source>
        <dbReference type="ARBA" id="ARBA00022676"/>
    </source>
</evidence>
<evidence type="ECO:0000256" key="11">
    <source>
        <dbReference type="PIRSR" id="PIRSR000460-1"/>
    </source>
</evidence>